<dbReference type="PROSITE" id="PS00678">
    <property type="entry name" value="WD_REPEATS_1"/>
    <property type="match status" value="1"/>
</dbReference>
<keyword evidence="3" id="KW-0677">Repeat</keyword>
<dbReference type="InterPro" id="IPR015943">
    <property type="entry name" value="WD40/YVTN_repeat-like_dom_sf"/>
</dbReference>
<dbReference type="InterPro" id="IPR020472">
    <property type="entry name" value="WD40_PAC1"/>
</dbReference>
<reference evidence="6 7" key="1">
    <citation type="journal article" date="2024" name="Science">
        <title>Giant polyketide synthase enzymes in the biosynthesis of giant marine polyether toxins.</title>
        <authorList>
            <person name="Fallon T.R."/>
            <person name="Shende V.V."/>
            <person name="Wierzbicki I.H."/>
            <person name="Pendleton A.L."/>
            <person name="Watervoot N.F."/>
            <person name="Auber R.P."/>
            <person name="Gonzalez D.J."/>
            <person name="Wisecaver J.H."/>
            <person name="Moore B.S."/>
        </authorList>
    </citation>
    <scope>NUCLEOTIDE SEQUENCE [LARGE SCALE GENOMIC DNA]</scope>
    <source>
        <strain evidence="6 7">12B1</strain>
    </source>
</reference>
<dbReference type="Proteomes" id="UP001515480">
    <property type="component" value="Unassembled WGS sequence"/>
</dbReference>
<dbReference type="PANTHER" id="PTHR44675:SF1">
    <property type="entry name" value="P21-ACTIVATED PROTEIN KINASE-INTERACTING PROTEIN 1"/>
    <property type="match status" value="1"/>
</dbReference>
<keyword evidence="2 4" id="KW-0853">WD repeat</keyword>
<dbReference type="CDD" id="cd00200">
    <property type="entry name" value="WD40"/>
    <property type="match status" value="1"/>
</dbReference>
<feature type="repeat" description="WD" evidence="4">
    <location>
        <begin position="248"/>
        <end position="293"/>
    </location>
</feature>
<feature type="region of interest" description="Disordered" evidence="5">
    <location>
        <begin position="330"/>
        <end position="374"/>
    </location>
</feature>
<keyword evidence="1" id="KW-0690">Ribosome biogenesis</keyword>
<evidence type="ECO:0000256" key="4">
    <source>
        <dbReference type="PROSITE-ProRule" id="PRU00221"/>
    </source>
</evidence>
<name>A0AB34IAR2_PRYPA</name>
<evidence type="ECO:0000313" key="6">
    <source>
        <dbReference type="EMBL" id="KAL1495820.1"/>
    </source>
</evidence>
<dbReference type="InterPro" id="IPR019775">
    <property type="entry name" value="WD40_repeat_CS"/>
</dbReference>
<dbReference type="PANTHER" id="PTHR44675">
    <property type="entry name" value="PAK1 INTERACTING PROTEIN 1"/>
    <property type="match status" value="1"/>
</dbReference>
<comment type="caution">
    <text evidence="6">The sequence shown here is derived from an EMBL/GenBank/DDBJ whole genome shotgun (WGS) entry which is preliminary data.</text>
</comment>
<dbReference type="PROSITE" id="PS50082">
    <property type="entry name" value="WD_REPEATS_2"/>
    <property type="match status" value="2"/>
</dbReference>
<organism evidence="6 7">
    <name type="scientific">Prymnesium parvum</name>
    <name type="common">Toxic golden alga</name>
    <dbReference type="NCBI Taxonomy" id="97485"/>
    <lineage>
        <taxon>Eukaryota</taxon>
        <taxon>Haptista</taxon>
        <taxon>Haptophyta</taxon>
        <taxon>Prymnesiophyceae</taxon>
        <taxon>Prymnesiales</taxon>
        <taxon>Prymnesiaceae</taxon>
        <taxon>Prymnesium</taxon>
    </lineage>
</organism>
<dbReference type="AlphaFoldDB" id="A0AB34IAR2"/>
<proteinExistence type="predicted"/>
<gene>
    <name evidence="6" type="ORF">AB1Y20_016680</name>
</gene>
<dbReference type="InterPro" id="IPR001680">
    <property type="entry name" value="WD40_rpt"/>
</dbReference>
<dbReference type="SMART" id="SM00320">
    <property type="entry name" value="WD40"/>
    <property type="match status" value="5"/>
</dbReference>
<dbReference type="PRINTS" id="PR00320">
    <property type="entry name" value="GPROTEINBRPT"/>
</dbReference>
<evidence type="ECO:0000313" key="7">
    <source>
        <dbReference type="Proteomes" id="UP001515480"/>
    </source>
</evidence>
<evidence type="ECO:0000256" key="1">
    <source>
        <dbReference type="ARBA" id="ARBA00022517"/>
    </source>
</evidence>
<dbReference type="SUPFAM" id="SSF50978">
    <property type="entry name" value="WD40 repeat-like"/>
    <property type="match status" value="1"/>
</dbReference>
<dbReference type="GO" id="GO:0042254">
    <property type="term" value="P:ribosome biogenesis"/>
    <property type="evidence" value="ECO:0007669"/>
    <property type="project" value="UniProtKB-KW"/>
</dbReference>
<dbReference type="EMBL" id="JBGBPQ010000031">
    <property type="protein sequence ID" value="KAL1495820.1"/>
    <property type="molecule type" value="Genomic_DNA"/>
</dbReference>
<dbReference type="Pfam" id="PF00400">
    <property type="entry name" value="WD40"/>
    <property type="match status" value="4"/>
</dbReference>
<dbReference type="PROSITE" id="PS50294">
    <property type="entry name" value="WD_REPEATS_REGION"/>
    <property type="match status" value="1"/>
</dbReference>
<dbReference type="InterPro" id="IPR051959">
    <property type="entry name" value="PAK1-Kinase_Regulator"/>
</dbReference>
<protein>
    <recommendedName>
        <fullName evidence="8">Guanine nucleotide-binding protein subunit beta-like protein</fullName>
    </recommendedName>
</protein>
<evidence type="ECO:0000256" key="3">
    <source>
        <dbReference type="ARBA" id="ARBA00022737"/>
    </source>
</evidence>
<keyword evidence="7" id="KW-1185">Reference proteome</keyword>
<dbReference type="Gene3D" id="2.130.10.10">
    <property type="entry name" value="YVTN repeat-like/Quinoprotein amine dehydrogenase"/>
    <property type="match status" value="2"/>
</dbReference>
<evidence type="ECO:0008006" key="8">
    <source>
        <dbReference type="Google" id="ProtNLM"/>
    </source>
</evidence>
<feature type="compositionally biased region" description="Basic residues" evidence="5">
    <location>
        <begin position="357"/>
        <end position="367"/>
    </location>
</feature>
<evidence type="ECO:0000256" key="2">
    <source>
        <dbReference type="ARBA" id="ARBA00022574"/>
    </source>
</evidence>
<dbReference type="InterPro" id="IPR036322">
    <property type="entry name" value="WD40_repeat_dom_sf"/>
</dbReference>
<feature type="repeat" description="WD" evidence="4">
    <location>
        <begin position="124"/>
        <end position="165"/>
    </location>
</feature>
<accession>A0AB34IAR2</accession>
<sequence>MASVDVVCGSYEGGVIGYSLRLADLAEPHAEGLPVAPVFAEAEHSGCVRCVACGEGLMATGGTDHAIAVYNLRRRRSHGKLLQETGGAAIHCLAFHGQTHLVAGGADGDVSIWRTSDWECLLRVKGHKAAVLDVAIHPSGRVALSVGADAKLMLWNLTTGKCNYTLALQQVCSLVRWSETGEEYLLASRGAVQVCDLRSGEELHTLPHDDGPPLGVQYASASLVATGSEGGTLRVWDLRRRLCAVEVRQAHERRVKALAVVSGPGEGVSTLVSASTDGSVKLWRLTHGAADADEPAVTFLLTIATRCRLTCLTAVLYTPEGVDAALASGAKPGKQKMKRLGEAAATTDGAPSEPAVRKAKKKKKLHKASGGSVS</sequence>
<evidence type="ECO:0000256" key="5">
    <source>
        <dbReference type="SAM" id="MobiDB-lite"/>
    </source>
</evidence>